<dbReference type="NCBIfam" id="TIGR02384">
    <property type="entry name" value="RelB_DinJ"/>
    <property type="match status" value="1"/>
</dbReference>
<dbReference type="Proteomes" id="UP000223709">
    <property type="component" value="Chromosome"/>
</dbReference>
<protein>
    <submittedName>
        <fullName evidence="3">Type II toxin-antitoxin system antitoxin, RelB/DinJ family</fullName>
    </submittedName>
</protein>
<evidence type="ECO:0000313" key="4">
    <source>
        <dbReference type="Proteomes" id="UP000223709"/>
    </source>
</evidence>
<dbReference type="AlphaFoldDB" id="A0A291TDT7"/>
<sequence>MLHNMNIIKVTKERESMTTVSVRMDENLKRDFDEICNELGLSMTTAITMLAKKMTREKRIPFEVSMDPFYSASNMAALNDSIEEMRQGKTVTRTLEELEAMEHE</sequence>
<evidence type="ECO:0000256" key="1">
    <source>
        <dbReference type="ARBA" id="ARBA00010562"/>
    </source>
</evidence>
<reference evidence="3 4" key="1">
    <citation type="submission" date="2017-10" db="EMBL/GenBank/DDBJ databases">
        <title>Complete Genome Sequence of Faecalibacterium prausnitzii isolated from the gut of healthy adult Indian.</title>
        <authorList>
            <person name="Bag S."/>
            <person name="Ghosh T.S."/>
            <person name="Das B."/>
        </authorList>
    </citation>
    <scope>NUCLEOTIDE SEQUENCE [LARGE SCALE GENOMIC DNA]</scope>
    <source>
        <strain evidence="3 4">Indica</strain>
    </source>
</reference>
<dbReference type="InterPro" id="IPR007337">
    <property type="entry name" value="RelB/DinJ"/>
</dbReference>
<dbReference type="PANTHER" id="PTHR38781">
    <property type="entry name" value="ANTITOXIN DINJ-RELATED"/>
    <property type="match status" value="1"/>
</dbReference>
<proteinExistence type="inferred from homology"/>
<organism evidence="3 4">
    <name type="scientific">Faecalibacterium prausnitzii</name>
    <dbReference type="NCBI Taxonomy" id="853"/>
    <lineage>
        <taxon>Bacteria</taxon>
        <taxon>Bacillati</taxon>
        <taxon>Bacillota</taxon>
        <taxon>Clostridia</taxon>
        <taxon>Eubacteriales</taxon>
        <taxon>Oscillospiraceae</taxon>
        <taxon>Faecalibacterium</taxon>
    </lineage>
</organism>
<name>A0A291TDT7_9FIRM</name>
<comment type="similarity">
    <text evidence="1">Belongs to the RelB/DinJ antitoxin family.</text>
</comment>
<dbReference type="PANTHER" id="PTHR38781:SF1">
    <property type="entry name" value="ANTITOXIN DINJ-RELATED"/>
    <property type="match status" value="1"/>
</dbReference>
<dbReference type="Gene3D" id="1.10.1220.10">
    <property type="entry name" value="Met repressor-like"/>
    <property type="match status" value="1"/>
</dbReference>
<evidence type="ECO:0000256" key="2">
    <source>
        <dbReference type="ARBA" id="ARBA00022649"/>
    </source>
</evidence>
<dbReference type="InterPro" id="IPR013321">
    <property type="entry name" value="Arc_rbn_hlx_hlx"/>
</dbReference>
<dbReference type="Pfam" id="PF04221">
    <property type="entry name" value="RelB"/>
    <property type="match status" value="1"/>
</dbReference>
<gene>
    <name evidence="3" type="ORF">CRH10_13100</name>
</gene>
<evidence type="ECO:0000313" key="3">
    <source>
        <dbReference type="EMBL" id="ATL91354.1"/>
    </source>
</evidence>
<dbReference type="KEGG" id="fpra:CG447_14090"/>
<dbReference type="GO" id="GO:0006355">
    <property type="term" value="P:regulation of DNA-templated transcription"/>
    <property type="evidence" value="ECO:0007669"/>
    <property type="project" value="InterPro"/>
</dbReference>
<dbReference type="EMBL" id="CP023819">
    <property type="protein sequence ID" value="ATL91354.1"/>
    <property type="molecule type" value="Genomic_DNA"/>
</dbReference>
<accession>A0A291TDT7</accession>
<dbReference type="GO" id="GO:0006351">
    <property type="term" value="P:DNA-templated transcription"/>
    <property type="evidence" value="ECO:0007669"/>
    <property type="project" value="TreeGrafter"/>
</dbReference>
<keyword evidence="2" id="KW-1277">Toxin-antitoxin system</keyword>